<dbReference type="Gene3D" id="2.40.240.10">
    <property type="entry name" value="Ribosomal Protein L25, Chain P"/>
    <property type="match status" value="1"/>
</dbReference>
<dbReference type="SUPFAM" id="SSF50715">
    <property type="entry name" value="Ribosomal protein L25-like"/>
    <property type="match status" value="1"/>
</dbReference>
<name>A0A455SSD9_9CHLR</name>
<evidence type="ECO:0000256" key="5">
    <source>
        <dbReference type="HAMAP-Rule" id="MF_01334"/>
    </source>
</evidence>
<dbReference type="Pfam" id="PF01386">
    <property type="entry name" value="Ribosomal_L25p"/>
    <property type="match status" value="1"/>
</dbReference>
<dbReference type="GO" id="GO:0003735">
    <property type="term" value="F:structural constituent of ribosome"/>
    <property type="evidence" value="ECO:0007669"/>
    <property type="project" value="InterPro"/>
</dbReference>
<dbReference type="Pfam" id="PF14693">
    <property type="entry name" value="Ribosomal_TL5_C"/>
    <property type="match status" value="1"/>
</dbReference>
<evidence type="ECO:0000259" key="7">
    <source>
        <dbReference type="Pfam" id="PF01386"/>
    </source>
</evidence>
<keyword evidence="1 5" id="KW-0699">rRNA-binding</keyword>
<evidence type="ECO:0000256" key="2">
    <source>
        <dbReference type="ARBA" id="ARBA00022884"/>
    </source>
</evidence>
<dbReference type="GO" id="GO:0008097">
    <property type="term" value="F:5S rRNA binding"/>
    <property type="evidence" value="ECO:0007669"/>
    <property type="project" value="InterPro"/>
</dbReference>
<dbReference type="GO" id="GO:0022625">
    <property type="term" value="C:cytosolic large ribosomal subunit"/>
    <property type="evidence" value="ECO:0007669"/>
    <property type="project" value="TreeGrafter"/>
</dbReference>
<gene>
    <name evidence="5 9" type="primary">rplY</name>
    <name evidence="5" type="synonym">ctc</name>
    <name evidence="9" type="ORF">KTC_51290</name>
</gene>
<dbReference type="EMBL" id="AP019376">
    <property type="protein sequence ID" value="BBH90378.1"/>
    <property type="molecule type" value="Genomic_DNA"/>
</dbReference>
<dbReference type="PANTHER" id="PTHR33284">
    <property type="entry name" value="RIBOSOMAL PROTEIN L25/GLN-TRNA SYNTHETASE, ANTI-CODON-BINDING DOMAIN-CONTAINING PROTEIN"/>
    <property type="match status" value="1"/>
</dbReference>
<feature type="domain" description="Large ribosomal subunit protein bL25 L25" evidence="7">
    <location>
        <begin position="7"/>
        <end position="93"/>
    </location>
</feature>
<organism evidence="9">
    <name type="scientific">Thermosporothrix sp. COM3</name>
    <dbReference type="NCBI Taxonomy" id="2490863"/>
    <lineage>
        <taxon>Bacteria</taxon>
        <taxon>Bacillati</taxon>
        <taxon>Chloroflexota</taxon>
        <taxon>Ktedonobacteria</taxon>
        <taxon>Ktedonobacterales</taxon>
        <taxon>Thermosporotrichaceae</taxon>
        <taxon>Thermosporothrix</taxon>
    </lineage>
</organism>
<keyword evidence="4 5" id="KW-0687">Ribonucleoprotein</keyword>
<comment type="similarity">
    <text evidence="5">Belongs to the bacterial ribosomal protein bL25 family. CTC subfamily.</text>
</comment>
<protein>
    <recommendedName>
        <fullName evidence="5">Large ribosomal subunit protein bL25</fullName>
    </recommendedName>
    <alternativeName>
        <fullName evidence="5">General stress protein CTC</fullName>
    </alternativeName>
</protein>
<keyword evidence="3 5" id="KW-0689">Ribosomal protein</keyword>
<dbReference type="AlphaFoldDB" id="A0A455SSD9"/>
<dbReference type="NCBIfam" id="TIGR00731">
    <property type="entry name" value="bL25_bact_ctc"/>
    <property type="match status" value="1"/>
</dbReference>
<evidence type="ECO:0000256" key="6">
    <source>
        <dbReference type="SAM" id="MobiDB-lite"/>
    </source>
</evidence>
<dbReference type="HAMAP" id="MF_01334">
    <property type="entry name" value="Ribosomal_bL25_CTC"/>
    <property type="match status" value="1"/>
</dbReference>
<proteinExistence type="inferred from homology"/>
<evidence type="ECO:0000256" key="3">
    <source>
        <dbReference type="ARBA" id="ARBA00022980"/>
    </source>
</evidence>
<dbReference type="InterPro" id="IPR011035">
    <property type="entry name" value="Ribosomal_bL25/Gln-tRNA_synth"/>
</dbReference>
<evidence type="ECO:0000256" key="1">
    <source>
        <dbReference type="ARBA" id="ARBA00022730"/>
    </source>
</evidence>
<dbReference type="InterPro" id="IPR001021">
    <property type="entry name" value="Ribosomal_bL25_long"/>
</dbReference>
<dbReference type="InterPro" id="IPR020056">
    <property type="entry name" value="Rbsml_bL25/Gln-tRNA_synth_N"/>
</dbReference>
<dbReference type="Gene3D" id="2.170.120.20">
    <property type="entry name" value="Ribosomal protein L25, beta domain"/>
    <property type="match status" value="1"/>
</dbReference>
<dbReference type="InterPro" id="IPR029751">
    <property type="entry name" value="Ribosomal_L25_dom"/>
</dbReference>
<sequence length="213" mass="23545">MAKQVELQVVPREVQGKATKRLRAKGIIPANLCGHKQISRPIQFDEVQFERLRKKHGTKSIYALRLPDGKVQTALIKEVQYDPVSSHLLHVEFSRVDMEEMISVKIPLHFVGESPAVKNLKAVPLHLVDELSVKCRATDIVPAIDVDISVLENIDDVIYAKDIKLPQGIELEIDPEEPIAKAAAPKVELPEVEPESTEAASPTPVSEETGEAS</sequence>
<evidence type="ECO:0000256" key="4">
    <source>
        <dbReference type="ARBA" id="ARBA00023274"/>
    </source>
</evidence>
<dbReference type="InterPro" id="IPR020930">
    <property type="entry name" value="Ribosomal_uL5_bac-type"/>
</dbReference>
<dbReference type="PANTHER" id="PTHR33284:SF1">
    <property type="entry name" value="RIBOSOMAL PROTEIN L25_GLN-TRNA SYNTHETASE, ANTI-CODON-BINDING DOMAIN-CONTAINING PROTEIN"/>
    <property type="match status" value="1"/>
</dbReference>
<dbReference type="InterPro" id="IPR020057">
    <property type="entry name" value="Ribosomal_bL25_b-dom"/>
</dbReference>
<dbReference type="CDD" id="cd00495">
    <property type="entry name" value="Ribosomal_L25_TL5_CTC"/>
    <property type="match status" value="1"/>
</dbReference>
<reference evidence="9" key="1">
    <citation type="submission" date="2018-12" db="EMBL/GenBank/DDBJ databases">
        <title>Novel natural products biosynthetic potential of the class Ktedonobacteria.</title>
        <authorList>
            <person name="Zheng Y."/>
            <person name="Saitou A."/>
            <person name="Wang C.M."/>
            <person name="Toyoda A."/>
            <person name="Minakuchi Y."/>
            <person name="Sekiguchi Y."/>
            <person name="Ueda K."/>
            <person name="Takano H."/>
            <person name="Sakai Y."/>
            <person name="Yokota A."/>
            <person name="Yabe S."/>
        </authorList>
    </citation>
    <scope>NUCLEOTIDE SEQUENCE</scope>
    <source>
        <strain evidence="9">COM3</strain>
    </source>
</reference>
<comment type="function">
    <text evidence="5">This is one of the proteins that binds to the 5S RNA in the ribosome where it forms part of the central protuberance.</text>
</comment>
<dbReference type="InterPro" id="IPR037121">
    <property type="entry name" value="Ribosomal_bL25_C"/>
</dbReference>
<accession>A0A455SSD9</accession>
<comment type="subunit">
    <text evidence="5">Part of the 50S ribosomal subunit; part of the 5S rRNA/L5/L18/L25 subcomplex. Contacts the 5S rRNA. Binds to the 5S rRNA independently of L5 and L18.</text>
</comment>
<dbReference type="GO" id="GO:0006412">
    <property type="term" value="P:translation"/>
    <property type="evidence" value="ECO:0007669"/>
    <property type="project" value="UniProtKB-UniRule"/>
</dbReference>
<feature type="region of interest" description="Disordered" evidence="6">
    <location>
        <begin position="182"/>
        <end position="213"/>
    </location>
</feature>
<feature type="compositionally biased region" description="Polar residues" evidence="6">
    <location>
        <begin position="198"/>
        <end position="207"/>
    </location>
</feature>
<evidence type="ECO:0000313" key="9">
    <source>
        <dbReference type="EMBL" id="BBH90378.1"/>
    </source>
</evidence>
<keyword evidence="2 5" id="KW-0694">RNA-binding</keyword>
<feature type="domain" description="Large ribosomal subunit protein bL25 beta" evidence="8">
    <location>
        <begin position="102"/>
        <end position="186"/>
    </location>
</feature>
<evidence type="ECO:0000259" key="8">
    <source>
        <dbReference type="Pfam" id="PF14693"/>
    </source>
</evidence>